<dbReference type="GO" id="GO:0005737">
    <property type="term" value="C:cytoplasm"/>
    <property type="evidence" value="ECO:0007669"/>
    <property type="project" value="UniProtKB-SubCell"/>
</dbReference>
<dbReference type="Gene3D" id="3.20.20.70">
    <property type="entry name" value="Aldolase class I"/>
    <property type="match status" value="1"/>
</dbReference>
<dbReference type="GO" id="GO:0046872">
    <property type="term" value="F:metal ion binding"/>
    <property type="evidence" value="ECO:0007669"/>
    <property type="project" value="UniProtKB-UniRule"/>
</dbReference>
<evidence type="ECO:0000256" key="7">
    <source>
        <dbReference type="ARBA" id="ARBA00023002"/>
    </source>
</evidence>
<dbReference type="PANTHER" id="PTHR30352:SF5">
    <property type="entry name" value="PYRUVATE FORMATE-LYASE 1-ACTIVATING ENZYME"/>
    <property type="match status" value="1"/>
</dbReference>
<dbReference type="GO" id="GO:0051539">
    <property type="term" value="F:4 iron, 4 sulfur cluster binding"/>
    <property type="evidence" value="ECO:0007669"/>
    <property type="project" value="UniProtKB-UniRule"/>
</dbReference>
<keyword evidence="12" id="KW-0670">Pyruvate</keyword>
<comment type="cofactor">
    <cofactor evidence="10">
        <name>[4Fe-4S] cluster</name>
        <dbReference type="ChEBI" id="CHEBI:49883"/>
    </cofactor>
    <text evidence="10">Binds 1 [4Fe-4S] cluster. The cluster is coordinated with 3 cysteines and an exchangeable S-adenosyl-L-methionine.</text>
</comment>
<evidence type="ECO:0000256" key="1">
    <source>
        <dbReference type="ARBA" id="ARBA00003141"/>
    </source>
</evidence>
<dbReference type="SFLD" id="SFLDS00029">
    <property type="entry name" value="Radical_SAM"/>
    <property type="match status" value="1"/>
</dbReference>
<comment type="caution">
    <text evidence="12">The sequence shown here is derived from an EMBL/GenBank/DDBJ whole genome shotgun (WGS) entry which is preliminary data.</text>
</comment>
<keyword evidence="7 10" id="KW-0560">Oxidoreductase</keyword>
<evidence type="ECO:0000256" key="3">
    <source>
        <dbReference type="ARBA" id="ARBA00021356"/>
    </source>
</evidence>
<dbReference type="PANTHER" id="PTHR30352">
    <property type="entry name" value="PYRUVATE FORMATE-LYASE-ACTIVATING ENZYME"/>
    <property type="match status" value="1"/>
</dbReference>
<keyword evidence="13" id="KW-1185">Reference proteome</keyword>
<keyword evidence="10" id="KW-0963">Cytoplasm</keyword>
<evidence type="ECO:0000256" key="5">
    <source>
        <dbReference type="ARBA" id="ARBA00022691"/>
    </source>
</evidence>
<keyword evidence="8 10" id="KW-0408">Iron</keyword>
<dbReference type="GO" id="GO:0016829">
    <property type="term" value="F:lyase activity"/>
    <property type="evidence" value="ECO:0007669"/>
    <property type="project" value="UniProtKB-KW"/>
</dbReference>
<accession>A0A926DDN4</accession>
<sequence length="232" mass="25946">MTGRVHSIQSLGTLDGPGVRAVVFLQGCPLRCAYCHNPDTWDFAGGSVMTAQELFERVRRWRPYFGESGGVTVSGGEALCQADFTRELFTLCHGESIHTALDTSGCLAGAQVEALLDVTDYVLLDYKMTTDADYRAYCGCGLDDVERFLTLLDARGIATRLRQVIVAGFNDTAENVRALGRVRERHPCVESIELLPFRKLCREKYESMGLPFRFDCYDETPEQIIKELQKLL</sequence>
<dbReference type="AlphaFoldDB" id="A0A926DDN4"/>
<keyword evidence="9 10" id="KW-0411">Iron-sulfur</keyword>
<feature type="domain" description="Radical SAM core" evidence="11">
    <location>
        <begin position="14"/>
        <end position="232"/>
    </location>
</feature>
<comment type="similarity">
    <text evidence="2 10">Belongs to the organic radical-activating enzymes family.</text>
</comment>
<dbReference type="RefSeq" id="WP_249300039.1">
    <property type="nucleotide sequence ID" value="NZ_JACRSP010000002.1"/>
</dbReference>
<protein>
    <recommendedName>
        <fullName evidence="3 10">Pyruvate formate-lyase-activating enzyme</fullName>
        <ecNumber evidence="10">1.97.1.4</ecNumber>
    </recommendedName>
</protein>
<gene>
    <name evidence="12" type="primary">pflA</name>
    <name evidence="12" type="ORF">H8695_06185</name>
</gene>
<keyword evidence="6 10" id="KW-0479">Metal-binding</keyword>
<dbReference type="Proteomes" id="UP000620366">
    <property type="component" value="Unassembled WGS sequence"/>
</dbReference>
<evidence type="ECO:0000256" key="10">
    <source>
        <dbReference type="RuleBase" id="RU362053"/>
    </source>
</evidence>
<evidence type="ECO:0000313" key="13">
    <source>
        <dbReference type="Proteomes" id="UP000620366"/>
    </source>
</evidence>
<evidence type="ECO:0000256" key="8">
    <source>
        <dbReference type="ARBA" id="ARBA00023004"/>
    </source>
</evidence>
<name>A0A926DDN4_9FIRM</name>
<comment type="catalytic activity">
    <reaction evidence="10">
        <text>glycyl-[formate C-acetyltransferase] + reduced [flavodoxin] + S-adenosyl-L-methionine = glycin-2-yl radical-[formate C-acetyltransferase] + semiquinone [flavodoxin] + 5'-deoxyadenosine + L-methionine + H(+)</text>
        <dbReference type="Rhea" id="RHEA:19225"/>
        <dbReference type="Rhea" id="RHEA-COMP:10622"/>
        <dbReference type="Rhea" id="RHEA-COMP:12190"/>
        <dbReference type="Rhea" id="RHEA-COMP:12191"/>
        <dbReference type="Rhea" id="RHEA-COMP:14480"/>
        <dbReference type="ChEBI" id="CHEBI:15378"/>
        <dbReference type="ChEBI" id="CHEBI:17319"/>
        <dbReference type="ChEBI" id="CHEBI:29947"/>
        <dbReference type="ChEBI" id="CHEBI:32722"/>
        <dbReference type="ChEBI" id="CHEBI:57618"/>
        <dbReference type="ChEBI" id="CHEBI:57844"/>
        <dbReference type="ChEBI" id="CHEBI:59789"/>
        <dbReference type="ChEBI" id="CHEBI:140311"/>
        <dbReference type="EC" id="1.97.1.4"/>
    </reaction>
</comment>
<dbReference type="InterPro" id="IPR013785">
    <property type="entry name" value="Aldolase_TIM"/>
</dbReference>
<organism evidence="12 13">
    <name type="scientific">Feifania hominis</name>
    <dbReference type="NCBI Taxonomy" id="2763660"/>
    <lineage>
        <taxon>Bacteria</taxon>
        <taxon>Bacillati</taxon>
        <taxon>Bacillota</taxon>
        <taxon>Clostridia</taxon>
        <taxon>Eubacteriales</taxon>
        <taxon>Feifaniaceae</taxon>
        <taxon>Feifania</taxon>
    </lineage>
</organism>
<evidence type="ECO:0000256" key="6">
    <source>
        <dbReference type="ARBA" id="ARBA00022723"/>
    </source>
</evidence>
<dbReference type="InterPro" id="IPR034457">
    <property type="entry name" value="Organic_radical-activating"/>
</dbReference>
<dbReference type="InterPro" id="IPR012838">
    <property type="entry name" value="PFL1_activating"/>
</dbReference>
<keyword evidence="12" id="KW-0456">Lyase</keyword>
<dbReference type="InterPro" id="IPR007197">
    <property type="entry name" value="rSAM"/>
</dbReference>
<dbReference type="NCBIfam" id="TIGR02493">
    <property type="entry name" value="PFLA"/>
    <property type="match status" value="1"/>
</dbReference>
<keyword evidence="5 10" id="KW-0949">S-adenosyl-L-methionine</keyword>
<evidence type="ECO:0000259" key="11">
    <source>
        <dbReference type="PROSITE" id="PS51918"/>
    </source>
</evidence>
<proteinExistence type="inferred from homology"/>
<comment type="function">
    <text evidence="1 10">Activation of pyruvate formate-lyase under anaerobic conditions by generation of an organic free radical, using S-adenosylmethionine and reduced flavodoxin as cosubstrates to produce 5'-deoxy-adenosine.</text>
</comment>
<dbReference type="InterPro" id="IPR001989">
    <property type="entry name" value="Radical_activat_CS"/>
</dbReference>
<dbReference type="Pfam" id="PF04055">
    <property type="entry name" value="Radical_SAM"/>
    <property type="match status" value="1"/>
</dbReference>
<dbReference type="EMBL" id="JACRSP010000002">
    <property type="protein sequence ID" value="MBC8536281.1"/>
    <property type="molecule type" value="Genomic_DNA"/>
</dbReference>
<dbReference type="PROSITE" id="PS01087">
    <property type="entry name" value="RADICAL_ACTIVATING"/>
    <property type="match status" value="1"/>
</dbReference>
<evidence type="ECO:0000256" key="2">
    <source>
        <dbReference type="ARBA" id="ARBA00009777"/>
    </source>
</evidence>
<evidence type="ECO:0000256" key="4">
    <source>
        <dbReference type="ARBA" id="ARBA00022485"/>
    </source>
</evidence>
<dbReference type="PROSITE" id="PS51918">
    <property type="entry name" value="RADICAL_SAM"/>
    <property type="match status" value="1"/>
</dbReference>
<evidence type="ECO:0000313" key="12">
    <source>
        <dbReference type="EMBL" id="MBC8536281.1"/>
    </source>
</evidence>
<reference evidence="12" key="1">
    <citation type="submission" date="2020-08" db="EMBL/GenBank/DDBJ databases">
        <title>Genome public.</title>
        <authorList>
            <person name="Liu C."/>
            <person name="Sun Q."/>
        </authorList>
    </citation>
    <scope>NUCLEOTIDE SEQUENCE</scope>
    <source>
        <strain evidence="12">BX7</strain>
    </source>
</reference>
<dbReference type="GO" id="GO:0043365">
    <property type="term" value="F:[formate-C-acetyltransferase]-activating enzyme activity"/>
    <property type="evidence" value="ECO:0007669"/>
    <property type="project" value="UniProtKB-UniRule"/>
</dbReference>
<comment type="subcellular location">
    <subcellularLocation>
        <location evidence="10">Cytoplasm</location>
    </subcellularLocation>
</comment>
<dbReference type="SFLD" id="SFLDG01066">
    <property type="entry name" value="organic_radical-activating_enz"/>
    <property type="match status" value="1"/>
</dbReference>
<dbReference type="EC" id="1.97.1.4" evidence="10"/>
<keyword evidence="4 10" id="KW-0004">4Fe-4S</keyword>
<dbReference type="SUPFAM" id="SSF102114">
    <property type="entry name" value="Radical SAM enzymes"/>
    <property type="match status" value="1"/>
</dbReference>
<evidence type="ECO:0000256" key="9">
    <source>
        <dbReference type="ARBA" id="ARBA00023014"/>
    </source>
</evidence>
<dbReference type="InterPro" id="IPR058240">
    <property type="entry name" value="rSAM_sf"/>
</dbReference>